<dbReference type="OrthoDB" id="6122616at2759"/>
<keyword evidence="1" id="KW-0479">Metal-binding</keyword>
<feature type="compositionally biased region" description="Basic residues" evidence="2">
    <location>
        <begin position="815"/>
        <end position="831"/>
    </location>
</feature>
<proteinExistence type="predicted"/>
<evidence type="ECO:0000313" key="4">
    <source>
        <dbReference type="Proteomes" id="UP000694844"/>
    </source>
</evidence>
<evidence type="ECO:0000256" key="2">
    <source>
        <dbReference type="SAM" id="MobiDB-lite"/>
    </source>
</evidence>
<dbReference type="Proteomes" id="UP000694844">
    <property type="component" value="Chromosome 8"/>
</dbReference>
<dbReference type="AlphaFoldDB" id="A0A8B8AYD5"/>
<evidence type="ECO:0000313" key="5">
    <source>
        <dbReference type="RefSeq" id="XP_022295753.1"/>
    </source>
</evidence>
<evidence type="ECO:0000259" key="3">
    <source>
        <dbReference type="PROSITE" id="PS50966"/>
    </source>
</evidence>
<accession>A0A8B8AYD5</accession>
<sequence length="966" mass="109303">MSDDEIIVQLESSTPSMDTDSMERDSLPSLGEADIISISSESSTDSLPREDFRPVLISSSESTPASPPESPSFRNLSDSSSDIFDFKRSSEQTDTHDILYYNGDRDMPIYSLEEKGFSVKQAVSMIVKTTDHIVSKVPYSCKETAVFVIDTSKLKHVDDIRSHELGAMKNERVQKDYVSITDDMTIIKTLRKNPSVPRHGIYMLKRSYFSLKNDSSFKRRIYELFDWKGKQHKIVILQFVYHGNLPPPKPKPHGNSKTGGIYVRTSKSTREKILTNADLKPKEAFDGAFDSAGGLDAESMCFIPRNMKQVYNTTQTKTSLVKASKEKDDLFSIIEKCKAQQSLTNPFIRSIQAAPEPMCVCVTDRQLTEMEKFLINPSEASVLGIDPTFNLGKFLVTVSTYKHLQLQHKRTGNSPTMIGPILIHQRKLPSSYSYLASTCTSLRPALREILFIGTDDEKAIYNGVSTFFPGSKNIQCFRHMRNNISRKLKSLGVSDNATSEFIRDIFGAKRPSPRSVEYGLVDATSEDEFDTELRHYEIIWNEREIEDRKTDSPLFYKWFAKEKSAVFKKHLLLPLRISAGLGFAEYTTNANESVNKKLKEKVNYKESQLGDFCESMYSMIEAQNKDVEKAIIGAGPFELRPEYKEYEICPTDWFKLSSSTRHDQVKAFLNAPLKPSRPTLGEASTSASQCSVSSKRHSISIDLRDTSLPEHVFTDVWEKAADILGTDSNIVQAPGEDTSAMLVISKSGKMPHYVQIFKSGKLHCPCEGYKGKTMCSHTIAVAEKRGVLDKYLTWYEKSGRLNIAALAKQGMPKNPQRKPGSKGRASKRKSTSRIEIGTEAVKRRHTYENECTAENDMESNYFLKFVTGTKIRVCYGCAKAIRVPPCVPAPPYDVVICRKEYRSYLQDGVPKLTLTPQNVHYHLRETCLKLKNPEFDKDTVIVCPPDVKERFQDVHRKYLSCFNVKY</sequence>
<feature type="region of interest" description="Disordered" evidence="2">
    <location>
        <begin position="11"/>
        <end position="78"/>
    </location>
</feature>
<dbReference type="KEGG" id="cvn:111105687"/>
<keyword evidence="4" id="KW-1185">Reference proteome</keyword>
<dbReference type="RefSeq" id="XP_022295753.1">
    <property type="nucleotide sequence ID" value="XM_022440045.1"/>
</dbReference>
<keyword evidence="1" id="KW-0862">Zinc</keyword>
<feature type="region of interest" description="Disordered" evidence="2">
    <location>
        <begin position="807"/>
        <end position="837"/>
    </location>
</feature>
<evidence type="ECO:0000256" key="1">
    <source>
        <dbReference type="PROSITE-ProRule" id="PRU00325"/>
    </source>
</evidence>
<name>A0A8B8AYD5_CRAVI</name>
<keyword evidence="1" id="KW-0863">Zinc-finger</keyword>
<feature type="domain" description="SWIM-type" evidence="3">
    <location>
        <begin position="752"/>
        <end position="786"/>
    </location>
</feature>
<reference evidence="5" key="1">
    <citation type="submission" date="2025-08" db="UniProtKB">
        <authorList>
            <consortium name="RefSeq"/>
        </authorList>
    </citation>
    <scope>IDENTIFICATION</scope>
    <source>
        <tissue evidence="5">Whole sample</tissue>
    </source>
</reference>
<dbReference type="InterPro" id="IPR007527">
    <property type="entry name" value="Znf_SWIM"/>
</dbReference>
<gene>
    <name evidence="5" type="primary">LOC111105687</name>
</gene>
<dbReference type="GeneID" id="111105687"/>
<dbReference type="PROSITE" id="PS50966">
    <property type="entry name" value="ZF_SWIM"/>
    <property type="match status" value="1"/>
</dbReference>
<organism evidence="4 5">
    <name type="scientific">Crassostrea virginica</name>
    <name type="common">Eastern oyster</name>
    <dbReference type="NCBI Taxonomy" id="6565"/>
    <lineage>
        <taxon>Eukaryota</taxon>
        <taxon>Metazoa</taxon>
        <taxon>Spiralia</taxon>
        <taxon>Lophotrochozoa</taxon>
        <taxon>Mollusca</taxon>
        <taxon>Bivalvia</taxon>
        <taxon>Autobranchia</taxon>
        <taxon>Pteriomorphia</taxon>
        <taxon>Ostreida</taxon>
        <taxon>Ostreoidea</taxon>
        <taxon>Ostreidae</taxon>
        <taxon>Crassostrea</taxon>
    </lineage>
</organism>
<dbReference type="GO" id="GO:0008270">
    <property type="term" value="F:zinc ion binding"/>
    <property type="evidence" value="ECO:0007669"/>
    <property type="project" value="UniProtKB-KW"/>
</dbReference>
<protein>
    <submittedName>
        <fullName evidence="5">Uncharacterized protein LOC111105687</fullName>
    </submittedName>
</protein>